<evidence type="ECO:0000313" key="1">
    <source>
        <dbReference type="EMBL" id="KAK9175715.1"/>
    </source>
</evidence>
<comment type="caution">
    <text evidence="1">The sequence shown here is derived from an EMBL/GenBank/DDBJ whole genome shotgun (WGS) entry which is preliminary data.</text>
</comment>
<reference evidence="1 2" key="1">
    <citation type="submission" date="2024-05" db="EMBL/GenBank/DDBJ databases">
        <title>Haplotype-resolved chromosome-level genome assembly of Huyou (Citrus changshanensis).</title>
        <authorList>
            <person name="Miao C."/>
            <person name="Chen W."/>
            <person name="Wu Y."/>
            <person name="Wang L."/>
            <person name="Zhao S."/>
            <person name="Grierson D."/>
            <person name="Xu C."/>
            <person name="Chen K."/>
        </authorList>
    </citation>
    <scope>NUCLEOTIDE SEQUENCE [LARGE SCALE GENOMIC DNA]</scope>
    <source>
        <strain evidence="1">01-14</strain>
        <tissue evidence="1">Leaf</tissue>
    </source>
</reference>
<keyword evidence="2" id="KW-1185">Reference proteome</keyword>
<gene>
    <name evidence="1" type="ORF">WN944_027722</name>
</gene>
<dbReference type="EMBL" id="JBCGBO010000025">
    <property type="protein sequence ID" value="KAK9175715.1"/>
    <property type="molecule type" value="Genomic_DNA"/>
</dbReference>
<accession>A0AAP0Q8S2</accession>
<organism evidence="1 2">
    <name type="scientific">Citrus x changshan-huyou</name>
    <dbReference type="NCBI Taxonomy" id="2935761"/>
    <lineage>
        <taxon>Eukaryota</taxon>
        <taxon>Viridiplantae</taxon>
        <taxon>Streptophyta</taxon>
        <taxon>Embryophyta</taxon>
        <taxon>Tracheophyta</taxon>
        <taxon>Spermatophyta</taxon>
        <taxon>Magnoliopsida</taxon>
        <taxon>eudicotyledons</taxon>
        <taxon>Gunneridae</taxon>
        <taxon>Pentapetalae</taxon>
        <taxon>rosids</taxon>
        <taxon>malvids</taxon>
        <taxon>Sapindales</taxon>
        <taxon>Rutaceae</taxon>
        <taxon>Aurantioideae</taxon>
        <taxon>Citrus</taxon>
    </lineage>
</organism>
<name>A0AAP0Q8S2_9ROSI</name>
<dbReference type="Proteomes" id="UP001428341">
    <property type="component" value="Unassembled WGS sequence"/>
</dbReference>
<protein>
    <submittedName>
        <fullName evidence="1">Uncharacterized protein</fullName>
    </submittedName>
</protein>
<evidence type="ECO:0000313" key="2">
    <source>
        <dbReference type="Proteomes" id="UP001428341"/>
    </source>
</evidence>
<proteinExistence type="predicted"/>
<dbReference type="AlphaFoldDB" id="A0AAP0Q8S2"/>
<sequence>MLAIVTSAVRHAPKGLNEILIEVGQSWHVPKGPKEIQVWGSYIITMQLY</sequence>